<dbReference type="PANTHER" id="PTHR32060:SF30">
    <property type="entry name" value="CARBOXY-TERMINAL PROCESSING PROTEASE CTPA"/>
    <property type="match status" value="1"/>
</dbReference>
<dbReference type="GO" id="GO:0004252">
    <property type="term" value="F:serine-type endopeptidase activity"/>
    <property type="evidence" value="ECO:0007669"/>
    <property type="project" value="UniProtKB-EC"/>
</dbReference>
<dbReference type="CDD" id="cd07560">
    <property type="entry name" value="Peptidase_S41_CPP"/>
    <property type="match status" value="1"/>
</dbReference>
<dbReference type="SUPFAM" id="SSF50156">
    <property type="entry name" value="PDZ domain-like"/>
    <property type="match status" value="1"/>
</dbReference>
<evidence type="ECO:0000256" key="6">
    <source>
        <dbReference type="SAM" id="SignalP"/>
    </source>
</evidence>
<dbReference type="SUPFAM" id="SSF52096">
    <property type="entry name" value="ClpP/crotonase"/>
    <property type="match status" value="1"/>
</dbReference>
<dbReference type="Gene3D" id="3.30.750.44">
    <property type="match status" value="1"/>
</dbReference>
<evidence type="ECO:0000256" key="1">
    <source>
        <dbReference type="ARBA" id="ARBA00009179"/>
    </source>
</evidence>
<dbReference type="GO" id="GO:0030288">
    <property type="term" value="C:outer membrane-bounded periplasmic space"/>
    <property type="evidence" value="ECO:0007669"/>
    <property type="project" value="TreeGrafter"/>
</dbReference>
<dbReference type="InterPro" id="IPR036034">
    <property type="entry name" value="PDZ_sf"/>
</dbReference>
<proteinExistence type="inferred from homology"/>
<comment type="similarity">
    <text evidence="1">Belongs to the peptidase S41A family.</text>
</comment>
<protein>
    <submittedName>
        <fullName evidence="8">Carboxy-terminal processing protease CtpA</fullName>
        <ecNumber evidence="8">3.4.21.102</ecNumber>
    </submittedName>
</protein>
<dbReference type="InterPro" id="IPR001478">
    <property type="entry name" value="PDZ"/>
</dbReference>
<dbReference type="OrthoDB" id="9812068at2"/>
<dbReference type="AlphaFoldDB" id="A0A5C5ZMZ1"/>
<dbReference type="Proteomes" id="UP000315440">
    <property type="component" value="Unassembled WGS sequence"/>
</dbReference>
<feature type="region of interest" description="Disordered" evidence="5">
    <location>
        <begin position="353"/>
        <end position="379"/>
    </location>
</feature>
<dbReference type="SMART" id="SM00228">
    <property type="entry name" value="PDZ"/>
    <property type="match status" value="1"/>
</dbReference>
<evidence type="ECO:0000259" key="7">
    <source>
        <dbReference type="PROSITE" id="PS50106"/>
    </source>
</evidence>
<feature type="domain" description="PDZ" evidence="7">
    <location>
        <begin position="97"/>
        <end position="155"/>
    </location>
</feature>
<dbReference type="InterPro" id="IPR029045">
    <property type="entry name" value="ClpP/crotonase-like_dom_sf"/>
</dbReference>
<evidence type="ECO:0000256" key="2">
    <source>
        <dbReference type="ARBA" id="ARBA00022670"/>
    </source>
</evidence>
<accession>A0A5C5ZMZ1</accession>
<sequence precursor="true">MPQALTLRRLLLATLVCSAAADLRADEPAPQDEQEYLRLYGLFAEALTEVELNYVEPVDRRRLVEAAIRGMVGELDRHSRYLTGREFEKARDRNAPQRDPLGLLLGIDPVGWIVAVGVEPGSAAERAGLRPGDRVVSIGGRPIEDGELTTAEELISAKPQVSVVLQSPDGAVRRTRIEAIRSPRTTVHGFATDEGDGPAWMLPQSEIGYAWLSAFGAATAADLRVALDDATRRDAQGFILDLRDNAGGLLEGAVDVCDLFLSEGEIVSVEGRDDRRRVWKASAEPNDVSTPLVVLVNRYSASASEVTSGCLQDRGRATLVGERTWGKASVQTIIALDGGEAALKLTTAAYRRPSGRSIDRPPSARPTDSWGVEPGADGLAGVDDATRRRLFEARAARTPLPVADDPQIAAAVALLTAPAKNAATNEAPSP</sequence>
<dbReference type="InterPro" id="IPR005151">
    <property type="entry name" value="Tail-specific_protease"/>
</dbReference>
<dbReference type="Gene3D" id="3.90.226.10">
    <property type="entry name" value="2-enoyl-CoA Hydratase, Chain A, domain 1"/>
    <property type="match status" value="1"/>
</dbReference>
<evidence type="ECO:0000313" key="8">
    <source>
        <dbReference type="EMBL" id="TWT88466.1"/>
    </source>
</evidence>
<comment type="caution">
    <text evidence="8">The sequence shown here is derived from an EMBL/GenBank/DDBJ whole genome shotgun (WGS) entry which is preliminary data.</text>
</comment>
<dbReference type="PANTHER" id="PTHR32060">
    <property type="entry name" value="TAIL-SPECIFIC PROTEASE"/>
    <property type="match status" value="1"/>
</dbReference>
<keyword evidence="4" id="KW-0720">Serine protease</keyword>
<dbReference type="InterPro" id="IPR004447">
    <property type="entry name" value="Peptidase_S41A"/>
</dbReference>
<dbReference type="GO" id="GO:0006508">
    <property type="term" value="P:proteolysis"/>
    <property type="evidence" value="ECO:0007669"/>
    <property type="project" value="UniProtKB-KW"/>
</dbReference>
<keyword evidence="6" id="KW-0732">Signal</keyword>
<evidence type="ECO:0000256" key="5">
    <source>
        <dbReference type="SAM" id="MobiDB-lite"/>
    </source>
</evidence>
<keyword evidence="2 8" id="KW-0645">Protease</keyword>
<dbReference type="RefSeq" id="WP_146399549.1">
    <property type="nucleotide sequence ID" value="NZ_SJPQ01000002.1"/>
</dbReference>
<dbReference type="EC" id="3.4.21.102" evidence="8"/>
<organism evidence="8 9">
    <name type="scientific">Pseudobythopirellula maris</name>
    <dbReference type="NCBI Taxonomy" id="2527991"/>
    <lineage>
        <taxon>Bacteria</taxon>
        <taxon>Pseudomonadati</taxon>
        <taxon>Planctomycetota</taxon>
        <taxon>Planctomycetia</taxon>
        <taxon>Pirellulales</taxon>
        <taxon>Lacipirellulaceae</taxon>
        <taxon>Pseudobythopirellula</taxon>
    </lineage>
</organism>
<gene>
    <name evidence="8" type="primary">ctpA</name>
    <name evidence="8" type="ORF">Mal64_19480</name>
</gene>
<dbReference type="Pfam" id="PF03572">
    <property type="entry name" value="Peptidase_S41"/>
    <property type="match status" value="1"/>
</dbReference>
<feature type="chain" id="PRO_5023073457" evidence="6">
    <location>
        <begin position="26"/>
        <end position="430"/>
    </location>
</feature>
<dbReference type="Pfam" id="PF17820">
    <property type="entry name" value="PDZ_6"/>
    <property type="match status" value="1"/>
</dbReference>
<evidence type="ECO:0000313" key="9">
    <source>
        <dbReference type="Proteomes" id="UP000315440"/>
    </source>
</evidence>
<dbReference type="PROSITE" id="PS50106">
    <property type="entry name" value="PDZ"/>
    <property type="match status" value="1"/>
</dbReference>
<keyword evidence="9" id="KW-1185">Reference proteome</keyword>
<dbReference type="Gene3D" id="2.30.42.10">
    <property type="match status" value="1"/>
</dbReference>
<keyword evidence="3 8" id="KW-0378">Hydrolase</keyword>
<reference evidence="8 9" key="1">
    <citation type="submission" date="2019-02" db="EMBL/GenBank/DDBJ databases">
        <title>Deep-cultivation of Planctomycetes and their phenomic and genomic characterization uncovers novel biology.</title>
        <authorList>
            <person name="Wiegand S."/>
            <person name="Jogler M."/>
            <person name="Boedeker C."/>
            <person name="Pinto D."/>
            <person name="Vollmers J."/>
            <person name="Rivas-Marin E."/>
            <person name="Kohn T."/>
            <person name="Peeters S.H."/>
            <person name="Heuer A."/>
            <person name="Rast P."/>
            <person name="Oberbeckmann S."/>
            <person name="Bunk B."/>
            <person name="Jeske O."/>
            <person name="Meyerdierks A."/>
            <person name="Storesund J.E."/>
            <person name="Kallscheuer N."/>
            <person name="Luecker S."/>
            <person name="Lage O.M."/>
            <person name="Pohl T."/>
            <person name="Merkel B.J."/>
            <person name="Hornburger P."/>
            <person name="Mueller R.-W."/>
            <person name="Bruemmer F."/>
            <person name="Labrenz M."/>
            <person name="Spormann A.M."/>
            <person name="Op Den Camp H."/>
            <person name="Overmann J."/>
            <person name="Amann R."/>
            <person name="Jetten M.S.M."/>
            <person name="Mascher T."/>
            <person name="Medema M.H."/>
            <person name="Devos D.P."/>
            <person name="Kaster A.-K."/>
            <person name="Ovreas L."/>
            <person name="Rohde M."/>
            <person name="Galperin M.Y."/>
            <person name="Jogler C."/>
        </authorList>
    </citation>
    <scope>NUCLEOTIDE SEQUENCE [LARGE SCALE GENOMIC DNA]</scope>
    <source>
        <strain evidence="8 9">Mal64</strain>
    </source>
</reference>
<dbReference type="EMBL" id="SJPQ01000002">
    <property type="protein sequence ID" value="TWT88466.1"/>
    <property type="molecule type" value="Genomic_DNA"/>
</dbReference>
<dbReference type="SMART" id="SM00245">
    <property type="entry name" value="TSPc"/>
    <property type="match status" value="1"/>
</dbReference>
<name>A0A5C5ZMZ1_9BACT</name>
<evidence type="ECO:0000256" key="3">
    <source>
        <dbReference type="ARBA" id="ARBA00022801"/>
    </source>
</evidence>
<dbReference type="InterPro" id="IPR041489">
    <property type="entry name" value="PDZ_6"/>
</dbReference>
<dbReference type="GO" id="GO:0007165">
    <property type="term" value="P:signal transduction"/>
    <property type="evidence" value="ECO:0007669"/>
    <property type="project" value="TreeGrafter"/>
</dbReference>
<evidence type="ECO:0000256" key="4">
    <source>
        <dbReference type="ARBA" id="ARBA00022825"/>
    </source>
</evidence>
<feature type="signal peptide" evidence="6">
    <location>
        <begin position="1"/>
        <end position="25"/>
    </location>
</feature>